<dbReference type="Proteomes" id="UP000440578">
    <property type="component" value="Unassembled WGS sequence"/>
</dbReference>
<dbReference type="OrthoDB" id="264917at2759"/>
<organism evidence="2 3">
    <name type="scientific">Amphibalanus amphitrite</name>
    <name type="common">Striped barnacle</name>
    <name type="synonym">Balanus amphitrite</name>
    <dbReference type="NCBI Taxonomy" id="1232801"/>
    <lineage>
        <taxon>Eukaryota</taxon>
        <taxon>Metazoa</taxon>
        <taxon>Ecdysozoa</taxon>
        <taxon>Arthropoda</taxon>
        <taxon>Crustacea</taxon>
        <taxon>Multicrustacea</taxon>
        <taxon>Cirripedia</taxon>
        <taxon>Thoracica</taxon>
        <taxon>Thoracicalcarea</taxon>
        <taxon>Balanomorpha</taxon>
        <taxon>Balanoidea</taxon>
        <taxon>Balanidae</taxon>
        <taxon>Amphibalaninae</taxon>
        <taxon>Amphibalanus</taxon>
    </lineage>
</organism>
<sequence length="266" mass="30466">MALDEFLADRGRATTTFLQHAMETYLPAATAERRRTHDAELLADSLAGHDHHHEIPIFVCNLAFPTLPCPLHVFEPRYRLMVRRCMESGTREFGMCLPNETSTGGFVDIGVMLEIRDLRYFPDGRCVVDTIGSRRFRCLEKGQRDGYATARVEFLTDQTVPPEGMQELQTLHDSVHAQVERWWTEHFRGQPEKRDRVIQFYGPMPAVETSYWTLPSGPSWLWWALAILPLRRSVQLDILSIASLKRRLRVIGSVLNRLAQPPANPA</sequence>
<comment type="caution">
    <text evidence="2">The sequence shown here is derived from an EMBL/GenBank/DDBJ whole genome shotgun (WGS) entry which is preliminary data.</text>
</comment>
<name>A0A6A4VY76_AMPAM</name>
<accession>A0A6A4VY76</accession>
<dbReference type="PANTHER" id="PTHR23327">
    <property type="entry name" value="RING FINGER PROTEIN 127"/>
    <property type="match status" value="1"/>
</dbReference>
<evidence type="ECO:0000313" key="2">
    <source>
        <dbReference type="EMBL" id="KAF0300887.1"/>
    </source>
</evidence>
<proteinExistence type="predicted"/>
<evidence type="ECO:0000259" key="1">
    <source>
        <dbReference type="PROSITE" id="PS51787"/>
    </source>
</evidence>
<gene>
    <name evidence="2" type="primary">LONRF2_1</name>
    <name evidence="2" type="ORF">FJT64_026713</name>
</gene>
<keyword evidence="3" id="KW-1185">Reference proteome</keyword>
<feature type="domain" description="Lon N-terminal" evidence="1">
    <location>
        <begin position="52"/>
        <end position="259"/>
    </location>
</feature>
<dbReference type="GO" id="GO:0061630">
    <property type="term" value="F:ubiquitin protein ligase activity"/>
    <property type="evidence" value="ECO:0007669"/>
    <property type="project" value="TreeGrafter"/>
</dbReference>
<dbReference type="EMBL" id="VIIS01001223">
    <property type="protein sequence ID" value="KAF0300887.1"/>
    <property type="molecule type" value="Genomic_DNA"/>
</dbReference>
<dbReference type="InterPro" id="IPR046336">
    <property type="entry name" value="Lon_prtase_N_sf"/>
</dbReference>
<dbReference type="Gene3D" id="2.30.130.40">
    <property type="entry name" value="LON domain-like"/>
    <property type="match status" value="1"/>
</dbReference>
<dbReference type="InterPro" id="IPR003111">
    <property type="entry name" value="Lon_prtase_N"/>
</dbReference>
<dbReference type="SUPFAM" id="SSF88697">
    <property type="entry name" value="PUA domain-like"/>
    <property type="match status" value="1"/>
</dbReference>
<dbReference type="AlphaFoldDB" id="A0A6A4VY76"/>
<dbReference type="PANTHER" id="PTHR23327:SF42">
    <property type="entry name" value="LON PEPTIDASE N-TERMINAL DOMAIN AND RING FINGER PROTEIN C14F5.10C"/>
    <property type="match status" value="1"/>
</dbReference>
<dbReference type="Pfam" id="PF02190">
    <property type="entry name" value="LON_substr_bdg"/>
    <property type="match status" value="1"/>
</dbReference>
<protein>
    <submittedName>
        <fullName evidence="2">LON peptidase N-terminal domain and RING finger protein 2</fullName>
    </submittedName>
</protein>
<dbReference type="PROSITE" id="PS51787">
    <property type="entry name" value="LON_N"/>
    <property type="match status" value="1"/>
</dbReference>
<evidence type="ECO:0000313" key="3">
    <source>
        <dbReference type="Proteomes" id="UP000440578"/>
    </source>
</evidence>
<reference evidence="2 3" key="1">
    <citation type="submission" date="2019-07" db="EMBL/GenBank/DDBJ databases">
        <title>Draft genome assembly of a fouling barnacle, Amphibalanus amphitrite (Darwin, 1854): The first reference genome for Thecostraca.</title>
        <authorList>
            <person name="Kim W."/>
        </authorList>
    </citation>
    <scope>NUCLEOTIDE SEQUENCE [LARGE SCALE GENOMIC DNA]</scope>
    <source>
        <strain evidence="2">SNU_AA5</strain>
        <tissue evidence="2">Soma without cirri and trophi</tissue>
    </source>
</reference>
<dbReference type="SMART" id="SM00464">
    <property type="entry name" value="LON"/>
    <property type="match status" value="1"/>
</dbReference>
<dbReference type="InterPro" id="IPR015947">
    <property type="entry name" value="PUA-like_sf"/>
</dbReference>